<name>A0ABW0GMX4_9MICO</name>
<dbReference type="Gene3D" id="1.10.10.10">
    <property type="entry name" value="Winged helix-like DNA-binding domain superfamily/Winged helix DNA-binding domain"/>
    <property type="match status" value="1"/>
</dbReference>
<evidence type="ECO:0000256" key="1">
    <source>
        <dbReference type="SAM" id="MobiDB-lite"/>
    </source>
</evidence>
<dbReference type="InterPro" id="IPR011991">
    <property type="entry name" value="ArsR-like_HTH"/>
</dbReference>
<accession>A0ABW0GMX4</accession>
<dbReference type="Proteomes" id="UP001596122">
    <property type="component" value="Unassembled WGS sequence"/>
</dbReference>
<dbReference type="InterPro" id="IPR001845">
    <property type="entry name" value="HTH_ArsR_DNA-bd_dom"/>
</dbReference>
<feature type="region of interest" description="Disordered" evidence="1">
    <location>
        <begin position="1"/>
        <end position="30"/>
    </location>
</feature>
<dbReference type="InterPro" id="IPR036390">
    <property type="entry name" value="WH_DNA-bd_sf"/>
</dbReference>
<dbReference type="RefSeq" id="WP_340267677.1">
    <property type="nucleotide sequence ID" value="NZ_JBBEOG010000002.1"/>
</dbReference>
<dbReference type="Pfam" id="PF12840">
    <property type="entry name" value="HTH_20"/>
    <property type="match status" value="1"/>
</dbReference>
<comment type="caution">
    <text evidence="3">The sequence shown here is derived from an EMBL/GenBank/DDBJ whole genome shotgun (WGS) entry which is preliminary data.</text>
</comment>
<dbReference type="SMART" id="SM00418">
    <property type="entry name" value="HTH_ARSR"/>
    <property type="match status" value="1"/>
</dbReference>
<reference evidence="4" key="1">
    <citation type="journal article" date="2019" name="Int. J. Syst. Evol. Microbiol.">
        <title>The Global Catalogue of Microorganisms (GCM) 10K type strain sequencing project: providing services to taxonomists for standard genome sequencing and annotation.</title>
        <authorList>
            <consortium name="The Broad Institute Genomics Platform"/>
            <consortium name="The Broad Institute Genome Sequencing Center for Infectious Disease"/>
            <person name="Wu L."/>
            <person name="Ma J."/>
        </authorList>
    </citation>
    <scope>NUCLEOTIDE SEQUENCE [LARGE SCALE GENOMIC DNA]</scope>
    <source>
        <strain evidence="4">CCUG 43114</strain>
    </source>
</reference>
<dbReference type="CDD" id="cd00090">
    <property type="entry name" value="HTH_ARSR"/>
    <property type="match status" value="1"/>
</dbReference>
<proteinExistence type="predicted"/>
<dbReference type="EMBL" id="JBHSLD010000007">
    <property type="protein sequence ID" value="MFC5380767.1"/>
    <property type="molecule type" value="Genomic_DNA"/>
</dbReference>
<dbReference type="SUPFAM" id="SSF46785">
    <property type="entry name" value="Winged helix' DNA-binding domain"/>
    <property type="match status" value="1"/>
</dbReference>
<feature type="domain" description="HTH arsR-type" evidence="2">
    <location>
        <begin position="30"/>
        <end position="158"/>
    </location>
</feature>
<sequence>MASTPAHDEPRDEPRDEPHDAATRRPPTDAEARALASGLRLRILRMCLDVPQTNARLAERLGMAPATVLHHVRTLVDTGFLEALPAERGPRGSRPRPYRATGKSWWIDGSGGDNALVQSFVDGVTRSPARDFPMARLGLRLTPDQQAELAERLHALAEEYRVHARDPRGEPWSFFYALHPDPDRD</sequence>
<evidence type="ECO:0000313" key="3">
    <source>
        <dbReference type="EMBL" id="MFC5380767.1"/>
    </source>
</evidence>
<dbReference type="InterPro" id="IPR036388">
    <property type="entry name" value="WH-like_DNA-bd_sf"/>
</dbReference>
<evidence type="ECO:0000259" key="2">
    <source>
        <dbReference type="SMART" id="SM00418"/>
    </source>
</evidence>
<gene>
    <name evidence="3" type="ORF">ACFPJ6_08190</name>
</gene>
<organism evidence="3 4">
    <name type="scientific">Aquipuribacter nitratireducens</name>
    <dbReference type="NCBI Taxonomy" id="650104"/>
    <lineage>
        <taxon>Bacteria</taxon>
        <taxon>Bacillati</taxon>
        <taxon>Actinomycetota</taxon>
        <taxon>Actinomycetes</taxon>
        <taxon>Micrococcales</taxon>
        <taxon>Intrasporangiaceae</taxon>
        <taxon>Aquipuribacter</taxon>
    </lineage>
</organism>
<keyword evidence="4" id="KW-1185">Reference proteome</keyword>
<evidence type="ECO:0000313" key="4">
    <source>
        <dbReference type="Proteomes" id="UP001596122"/>
    </source>
</evidence>
<protein>
    <submittedName>
        <fullName evidence="3">ArsR/SmtB family transcription factor</fullName>
    </submittedName>
</protein>